<evidence type="ECO:0000313" key="2">
    <source>
        <dbReference type="Proteomes" id="UP000298030"/>
    </source>
</evidence>
<name>A0A4Y7SUA8_COPMI</name>
<reference evidence="1 2" key="1">
    <citation type="journal article" date="2019" name="Nat. Ecol. Evol.">
        <title>Megaphylogeny resolves global patterns of mushroom evolution.</title>
        <authorList>
            <person name="Varga T."/>
            <person name="Krizsan K."/>
            <person name="Foldi C."/>
            <person name="Dima B."/>
            <person name="Sanchez-Garcia M."/>
            <person name="Sanchez-Ramirez S."/>
            <person name="Szollosi G.J."/>
            <person name="Szarkandi J.G."/>
            <person name="Papp V."/>
            <person name="Albert L."/>
            <person name="Andreopoulos W."/>
            <person name="Angelini C."/>
            <person name="Antonin V."/>
            <person name="Barry K.W."/>
            <person name="Bougher N.L."/>
            <person name="Buchanan P."/>
            <person name="Buyck B."/>
            <person name="Bense V."/>
            <person name="Catcheside P."/>
            <person name="Chovatia M."/>
            <person name="Cooper J."/>
            <person name="Damon W."/>
            <person name="Desjardin D."/>
            <person name="Finy P."/>
            <person name="Geml J."/>
            <person name="Haridas S."/>
            <person name="Hughes K."/>
            <person name="Justo A."/>
            <person name="Karasinski D."/>
            <person name="Kautmanova I."/>
            <person name="Kiss B."/>
            <person name="Kocsube S."/>
            <person name="Kotiranta H."/>
            <person name="LaButti K.M."/>
            <person name="Lechner B.E."/>
            <person name="Liimatainen K."/>
            <person name="Lipzen A."/>
            <person name="Lukacs Z."/>
            <person name="Mihaltcheva S."/>
            <person name="Morgado L.N."/>
            <person name="Niskanen T."/>
            <person name="Noordeloos M.E."/>
            <person name="Ohm R.A."/>
            <person name="Ortiz-Santana B."/>
            <person name="Ovrebo C."/>
            <person name="Racz N."/>
            <person name="Riley R."/>
            <person name="Savchenko A."/>
            <person name="Shiryaev A."/>
            <person name="Soop K."/>
            <person name="Spirin V."/>
            <person name="Szebenyi C."/>
            <person name="Tomsovsky M."/>
            <person name="Tulloss R.E."/>
            <person name="Uehling J."/>
            <person name="Grigoriev I.V."/>
            <person name="Vagvolgyi C."/>
            <person name="Papp T."/>
            <person name="Martin F.M."/>
            <person name="Miettinen O."/>
            <person name="Hibbett D.S."/>
            <person name="Nagy L.G."/>
        </authorList>
    </citation>
    <scope>NUCLEOTIDE SEQUENCE [LARGE SCALE GENOMIC DNA]</scope>
    <source>
        <strain evidence="1 2">FP101781</strain>
    </source>
</reference>
<dbReference type="Proteomes" id="UP000298030">
    <property type="component" value="Unassembled WGS sequence"/>
</dbReference>
<dbReference type="AlphaFoldDB" id="A0A4Y7SUA8"/>
<evidence type="ECO:0000313" key="1">
    <source>
        <dbReference type="EMBL" id="TEB25238.1"/>
    </source>
</evidence>
<proteinExistence type="predicted"/>
<organism evidence="1 2">
    <name type="scientific">Coprinellus micaceus</name>
    <name type="common">Glistening ink-cap mushroom</name>
    <name type="synonym">Coprinus micaceus</name>
    <dbReference type="NCBI Taxonomy" id="71717"/>
    <lineage>
        <taxon>Eukaryota</taxon>
        <taxon>Fungi</taxon>
        <taxon>Dikarya</taxon>
        <taxon>Basidiomycota</taxon>
        <taxon>Agaricomycotina</taxon>
        <taxon>Agaricomycetes</taxon>
        <taxon>Agaricomycetidae</taxon>
        <taxon>Agaricales</taxon>
        <taxon>Agaricineae</taxon>
        <taxon>Psathyrellaceae</taxon>
        <taxon>Coprinellus</taxon>
    </lineage>
</organism>
<gene>
    <name evidence="1" type="ORF">FA13DRAFT_1175452</name>
</gene>
<comment type="caution">
    <text evidence="1">The sequence shown here is derived from an EMBL/GenBank/DDBJ whole genome shotgun (WGS) entry which is preliminary data.</text>
</comment>
<sequence>MVLLSLGDKRRLHRLMLEATGPNLSNIYPASILCGLTSHWISDSRRRVGKVRCLSFLIAATLHIPPQRGFAFVDFGYMSPSYFDFCSSRSLSLLRYVADS</sequence>
<dbReference type="EMBL" id="QPFP01000058">
    <property type="protein sequence ID" value="TEB25238.1"/>
    <property type="molecule type" value="Genomic_DNA"/>
</dbReference>
<keyword evidence="2" id="KW-1185">Reference proteome</keyword>
<protein>
    <submittedName>
        <fullName evidence="1">Uncharacterized protein</fullName>
    </submittedName>
</protein>
<accession>A0A4Y7SUA8</accession>